<protein>
    <submittedName>
        <fullName evidence="1">Uncharacterized protein</fullName>
    </submittedName>
</protein>
<evidence type="ECO:0000313" key="2">
    <source>
        <dbReference type="Proteomes" id="UP000694549"/>
    </source>
</evidence>
<dbReference type="AlphaFoldDB" id="A0A8B9W1V8"/>
<sequence>LVTWLLRCWDTGANSLELEGREAKRLGSLAKDAGIDKAIGNGATGFSLWRRLLSAVKERYPFKEELVCLPGKWTTMEKGIQYLRELAVREVIYRDLDNEQTSTDPDEVKYTRTLWQKFVQSAPSSYAISLAVMAWKDDEEPTVAELTKQLWQYEEMAKAPYCDWLGCSVHPWHRLPQERIFQGPKRVPVVVYFARSLRGPFGCGLAQG</sequence>
<evidence type="ECO:0000313" key="1">
    <source>
        <dbReference type="Ensembl" id="ENSAZOP00000030490.1"/>
    </source>
</evidence>
<organism evidence="1 2">
    <name type="scientific">Anas zonorhyncha</name>
    <name type="common">Eastern spot-billed duck</name>
    <dbReference type="NCBI Taxonomy" id="75864"/>
    <lineage>
        <taxon>Eukaryota</taxon>
        <taxon>Metazoa</taxon>
        <taxon>Chordata</taxon>
        <taxon>Craniata</taxon>
        <taxon>Vertebrata</taxon>
        <taxon>Euteleostomi</taxon>
        <taxon>Archelosauria</taxon>
        <taxon>Archosauria</taxon>
        <taxon>Dinosauria</taxon>
        <taxon>Saurischia</taxon>
        <taxon>Theropoda</taxon>
        <taxon>Coelurosauria</taxon>
        <taxon>Aves</taxon>
        <taxon>Neognathae</taxon>
        <taxon>Galloanserae</taxon>
        <taxon>Anseriformes</taxon>
        <taxon>Anatidae</taxon>
        <taxon>Anatinae</taxon>
        <taxon>Anas</taxon>
    </lineage>
</organism>
<dbReference type="Proteomes" id="UP000694549">
    <property type="component" value="Unplaced"/>
</dbReference>
<dbReference type="GO" id="GO:0009615">
    <property type="term" value="P:response to virus"/>
    <property type="evidence" value="ECO:0007669"/>
    <property type="project" value="TreeGrafter"/>
</dbReference>
<keyword evidence="2" id="KW-1185">Reference proteome</keyword>
<dbReference type="InterPro" id="IPR053270">
    <property type="entry name" value="Fv1_restriction_factor"/>
</dbReference>
<accession>A0A8B9W1V8</accession>
<name>A0A8B9W1V8_9AVES</name>
<proteinExistence type="predicted"/>
<dbReference type="GO" id="GO:0005794">
    <property type="term" value="C:Golgi apparatus"/>
    <property type="evidence" value="ECO:0007669"/>
    <property type="project" value="TreeGrafter"/>
</dbReference>
<dbReference type="PANTHER" id="PTHR48195:SF1">
    <property type="entry name" value="RIKEN CDNA 2410002F23 GENE"/>
    <property type="match status" value="1"/>
</dbReference>
<dbReference type="Ensembl" id="ENSAZOT00000032618.1">
    <property type="protein sequence ID" value="ENSAZOP00000030490.1"/>
    <property type="gene ID" value="ENSAZOG00000018976.1"/>
</dbReference>
<dbReference type="PANTHER" id="PTHR48195">
    <property type="entry name" value="FRIEND VIRUS SUSCEPTIBILITY PROTEIN 1"/>
    <property type="match status" value="1"/>
</dbReference>
<reference evidence="1" key="2">
    <citation type="submission" date="2025-09" db="UniProtKB">
        <authorList>
            <consortium name="Ensembl"/>
        </authorList>
    </citation>
    <scope>IDENTIFICATION</scope>
</reference>
<reference evidence="1" key="1">
    <citation type="submission" date="2025-08" db="UniProtKB">
        <authorList>
            <consortium name="Ensembl"/>
        </authorList>
    </citation>
    <scope>IDENTIFICATION</scope>
</reference>